<evidence type="ECO:0000313" key="11">
    <source>
        <dbReference type="Proteomes" id="UP000326287"/>
    </source>
</evidence>
<keyword evidence="7" id="KW-0408">Iron</keyword>
<dbReference type="GO" id="GO:0140097">
    <property type="term" value="F:catalytic activity, acting on DNA"/>
    <property type="evidence" value="ECO:0007669"/>
    <property type="project" value="UniProtKB-ARBA"/>
</dbReference>
<evidence type="ECO:0000256" key="7">
    <source>
        <dbReference type="ARBA" id="ARBA00023004"/>
    </source>
</evidence>
<evidence type="ECO:0000256" key="8">
    <source>
        <dbReference type="ARBA" id="ARBA00023204"/>
    </source>
</evidence>
<dbReference type="KEGG" id="halc:EY643_01195"/>
<dbReference type="InterPro" id="IPR005123">
    <property type="entry name" value="Oxoglu/Fe-dep_dioxygenase_dom"/>
</dbReference>
<dbReference type="EMBL" id="CP036422">
    <property type="protein sequence ID" value="QFU77708.1"/>
    <property type="molecule type" value="Genomic_DNA"/>
</dbReference>
<dbReference type="OrthoDB" id="190276at2"/>
<dbReference type="InterPro" id="IPR037151">
    <property type="entry name" value="AlkB-like_sf"/>
</dbReference>
<keyword evidence="3" id="KW-0227">DNA damage</keyword>
<reference evidence="10 11" key="1">
    <citation type="submission" date="2019-02" db="EMBL/GenBank/DDBJ databases">
        <authorList>
            <person name="Li S.-H."/>
        </authorList>
    </citation>
    <scope>NUCLEOTIDE SEQUENCE [LARGE SCALE GENOMIC DNA]</scope>
    <source>
        <strain evidence="10 11">IMCC14385</strain>
    </source>
</reference>
<dbReference type="GO" id="GO:0046872">
    <property type="term" value="F:metal ion binding"/>
    <property type="evidence" value="ECO:0007669"/>
    <property type="project" value="UniProtKB-KW"/>
</dbReference>
<feature type="domain" description="Fe2OG dioxygenase" evidence="9">
    <location>
        <begin position="68"/>
        <end position="167"/>
    </location>
</feature>
<keyword evidence="2" id="KW-0479">Metal-binding</keyword>
<dbReference type="Proteomes" id="UP000326287">
    <property type="component" value="Chromosome"/>
</dbReference>
<evidence type="ECO:0000256" key="4">
    <source>
        <dbReference type="ARBA" id="ARBA00022842"/>
    </source>
</evidence>
<evidence type="ECO:0000256" key="6">
    <source>
        <dbReference type="ARBA" id="ARBA00023002"/>
    </source>
</evidence>
<dbReference type="PANTHER" id="PTHR31212:SF4">
    <property type="entry name" value="ALPHA-KETOGLUTARATE-DEPENDENT DIOXYGENASE ALKB HOMOLOG 3"/>
    <property type="match status" value="1"/>
</dbReference>
<evidence type="ECO:0000256" key="2">
    <source>
        <dbReference type="ARBA" id="ARBA00022723"/>
    </source>
</evidence>
<gene>
    <name evidence="10" type="ORF">EY643_01195</name>
</gene>
<accession>A0A5P9NRP5</accession>
<evidence type="ECO:0000313" key="10">
    <source>
        <dbReference type="EMBL" id="QFU77708.1"/>
    </source>
</evidence>
<keyword evidence="6" id="KW-0560">Oxidoreductase</keyword>
<dbReference type="GO" id="GO:0016787">
    <property type="term" value="F:hydrolase activity"/>
    <property type="evidence" value="ECO:0007669"/>
    <property type="project" value="UniProtKB-ARBA"/>
</dbReference>
<dbReference type="PROSITE" id="PS51471">
    <property type="entry name" value="FE2OG_OXY"/>
    <property type="match status" value="1"/>
</dbReference>
<evidence type="ECO:0000256" key="3">
    <source>
        <dbReference type="ARBA" id="ARBA00022763"/>
    </source>
</evidence>
<organism evidence="10 11">
    <name type="scientific">Halioglobus maricola</name>
    <dbReference type="NCBI Taxonomy" id="2601894"/>
    <lineage>
        <taxon>Bacteria</taxon>
        <taxon>Pseudomonadati</taxon>
        <taxon>Pseudomonadota</taxon>
        <taxon>Gammaproteobacteria</taxon>
        <taxon>Cellvibrionales</taxon>
        <taxon>Halieaceae</taxon>
        <taxon>Halioglobus</taxon>
    </lineage>
</organism>
<keyword evidence="4" id="KW-0460">Magnesium</keyword>
<dbReference type="GO" id="GO:0016705">
    <property type="term" value="F:oxidoreductase activity, acting on paired donors, with incorporation or reduction of molecular oxygen"/>
    <property type="evidence" value="ECO:0007669"/>
    <property type="project" value="UniProtKB-ARBA"/>
</dbReference>
<dbReference type="FunFam" id="2.60.120.590:FF:000004">
    <property type="entry name" value="DNA oxidative demethylase ALKBH2"/>
    <property type="match status" value="1"/>
</dbReference>
<dbReference type="GO" id="GO:0032451">
    <property type="term" value="F:demethylase activity"/>
    <property type="evidence" value="ECO:0007669"/>
    <property type="project" value="UniProtKB-ARBA"/>
</dbReference>
<dbReference type="Gene3D" id="2.60.120.590">
    <property type="entry name" value="Alpha-ketoglutarate-dependent dioxygenase AlkB-like"/>
    <property type="match status" value="1"/>
</dbReference>
<evidence type="ECO:0000256" key="5">
    <source>
        <dbReference type="ARBA" id="ARBA00022964"/>
    </source>
</evidence>
<dbReference type="GO" id="GO:0006307">
    <property type="term" value="P:DNA alkylation repair"/>
    <property type="evidence" value="ECO:0007669"/>
    <property type="project" value="InterPro"/>
</dbReference>
<dbReference type="GO" id="GO:0051213">
    <property type="term" value="F:dioxygenase activity"/>
    <property type="evidence" value="ECO:0007669"/>
    <property type="project" value="UniProtKB-KW"/>
</dbReference>
<comment type="cofactor">
    <cofactor evidence="1">
        <name>Fe(2+)</name>
        <dbReference type="ChEBI" id="CHEBI:29033"/>
    </cofactor>
</comment>
<evidence type="ECO:0000259" key="9">
    <source>
        <dbReference type="PROSITE" id="PS51471"/>
    </source>
</evidence>
<dbReference type="InterPro" id="IPR032854">
    <property type="entry name" value="ALKBH3"/>
</dbReference>
<evidence type="ECO:0000256" key="1">
    <source>
        <dbReference type="ARBA" id="ARBA00001954"/>
    </source>
</evidence>
<dbReference type="Pfam" id="PF13532">
    <property type="entry name" value="2OG-FeII_Oxy_2"/>
    <property type="match status" value="1"/>
</dbReference>
<keyword evidence="11" id="KW-1185">Reference proteome</keyword>
<sequence>MELLLAQTPWRQESITVYGKTHLQPRLLAWYGEPAAVYRYSGKTHQPLPWTDQLDGLRRRMEALAGTPFNSVLLNYYRDGRDSMGLHADDEPELGPEPVIASLSLGEERALYFRHKRDKQARGLDVSLPHGSVLLMSGATQRYWKHGIRKLRRDCGPRLNLTFRLVGSISAPGED</sequence>
<dbReference type="AlphaFoldDB" id="A0A5P9NRP5"/>
<proteinExistence type="predicted"/>
<dbReference type="PANTHER" id="PTHR31212">
    <property type="entry name" value="ALPHA-KETOGLUTARATE-DEPENDENT DIOXYGENASE ALKB HOMOLOG 3"/>
    <property type="match status" value="1"/>
</dbReference>
<dbReference type="SUPFAM" id="SSF51197">
    <property type="entry name" value="Clavaminate synthase-like"/>
    <property type="match status" value="1"/>
</dbReference>
<keyword evidence="8" id="KW-0234">DNA repair</keyword>
<keyword evidence="5 10" id="KW-0223">Dioxygenase</keyword>
<protein>
    <submittedName>
        <fullName evidence="10">Alpha-ketoglutarate-dependent dioxygenase AlkB</fullName>
    </submittedName>
</protein>
<name>A0A5P9NRP5_9GAMM</name>
<dbReference type="InterPro" id="IPR027450">
    <property type="entry name" value="AlkB-like"/>
</dbReference>